<evidence type="ECO:0000256" key="4">
    <source>
        <dbReference type="ARBA" id="ARBA00022527"/>
    </source>
</evidence>
<evidence type="ECO:0000256" key="3">
    <source>
        <dbReference type="ARBA" id="ARBA00022490"/>
    </source>
</evidence>
<evidence type="ECO:0000256" key="2">
    <source>
        <dbReference type="ARBA" id="ARBA00012513"/>
    </source>
</evidence>
<dbReference type="InterPro" id="IPR000719">
    <property type="entry name" value="Prot_kinase_dom"/>
</dbReference>
<dbReference type="GO" id="GO:0007224">
    <property type="term" value="P:smoothened signaling pathway"/>
    <property type="evidence" value="ECO:0007669"/>
    <property type="project" value="TreeGrafter"/>
</dbReference>
<feature type="compositionally biased region" description="Basic and acidic residues" evidence="14">
    <location>
        <begin position="283"/>
        <end position="301"/>
    </location>
</feature>
<evidence type="ECO:0000259" key="15">
    <source>
        <dbReference type="PROSITE" id="PS50011"/>
    </source>
</evidence>
<dbReference type="InterPro" id="IPR008271">
    <property type="entry name" value="Ser/Thr_kinase_AS"/>
</dbReference>
<dbReference type="GO" id="GO:0004674">
    <property type="term" value="F:protein serine/threonine kinase activity"/>
    <property type="evidence" value="ECO:0007669"/>
    <property type="project" value="UniProtKB-KW"/>
</dbReference>
<dbReference type="SMART" id="SM00220">
    <property type="entry name" value="S_TKc"/>
    <property type="match status" value="1"/>
</dbReference>
<dbReference type="EC" id="2.7.11.1" evidence="2"/>
<evidence type="ECO:0000256" key="6">
    <source>
        <dbReference type="ARBA" id="ARBA00022741"/>
    </source>
</evidence>
<evidence type="ECO:0000256" key="1">
    <source>
        <dbReference type="ARBA" id="ARBA00004245"/>
    </source>
</evidence>
<evidence type="ECO:0000256" key="13">
    <source>
        <dbReference type="PROSITE-ProRule" id="PRU10141"/>
    </source>
</evidence>
<dbReference type="Gene3D" id="1.10.510.10">
    <property type="entry name" value="Transferase(Phosphotransferase) domain 1"/>
    <property type="match status" value="1"/>
</dbReference>
<gene>
    <name evidence="16" type="ORF">TrCOL_g107</name>
</gene>
<dbReference type="SUPFAM" id="SSF48371">
    <property type="entry name" value="ARM repeat"/>
    <property type="match status" value="1"/>
</dbReference>
<reference evidence="17" key="1">
    <citation type="journal article" date="2023" name="Commun. Biol.">
        <title>Genome analysis of Parmales, the sister group of diatoms, reveals the evolutionary specialization of diatoms from phago-mixotrophs to photoautotrophs.</title>
        <authorList>
            <person name="Ban H."/>
            <person name="Sato S."/>
            <person name="Yoshikawa S."/>
            <person name="Yamada K."/>
            <person name="Nakamura Y."/>
            <person name="Ichinomiya M."/>
            <person name="Sato N."/>
            <person name="Blanc-Mathieu R."/>
            <person name="Endo H."/>
            <person name="Kuwata A."/>
            <person name="Ogata H."/>
        </authorList>
    </citation>
    <scope>NUCLEOTIDE SEQUENCE [LARGE SCALE GENOMIC DNA]</scope>
</reference>
<keyword evidence="6 13" id="KW-0547">Nucleotide-binding</keyword>
<proteinExistence type="predicted"/>
<evidence type="ECO:0000256" key="7">
    <source>
        <dbReference type="ARBA" id="ARBA00022777"/>
    </source>
</evidence>
<keyword evidence="8 13" id="KW-0067">ATP-binding</keyword>
<dbReference type="InterPro" id="IPR016024">
    <property type="entry name" value="ARM-type_fold"/>
</dbReference>
<comment type="catalytic activity">
    <reaction evidence="10">
        <text>L-threonyl-[protein] + ATP = O-phospho-L-threonyl-[protein] + ADP + H(+)</text>
        <dbReference type="Rhea" id="RHEA:46608"/>
        <dbReference type="Rhea" id="RHEA-COMP:11060"/>
        <dbReference type="Rhea" id="RHEA-COMP:11605"/>
        <dbReference type="ChEBI" id="CHEBI:15378"/>
        <dbReference type="ChEBI" id="CHEBI:30013"/>
        <dbReference type="ChEBI" id="CHEBI:30616"/>
        <dbReference type="ChEBI" id="CHEBI:61977"/>
        <dbReference type="ChEBI" id="CHEBI:456216"/>
        <dbReference type="EC" id="2.7.11.1"/>
    </reaction>
</comment>
<evidence type="ECO:0000256" key="9">
    <source>
        <dbReference type="ARBA" id="ARBA00023212"/>
    </source>
</evidence>
<dbReference type="Pfam" id="PF13513">
    <property type="entry name" value="HEAT_EZ"/>
    <property type="match status" value="1"/>
</dbReference>
<dbReference type="GO" id="GO:0005524">
    <property type="term" value="F:ATP binding"/>
    <property type="evidence" value="ECO:0007669"/>
    <property type="project" value="UniProtKB-UniRule"/>
</dbReference>
<dbReference type="GO" id="GO:0005856">
    <property type="term" value="C:cytoskeleton"/>
    <property type="evidence" value="ECO:0007669"/>
    <property type="project" value="UniProtKB-SubCell"/>
</dbReference>
<evidence type="ECO:0000256" key="5">
    <source>
        <dbReference type="ARBA" id="ARBA00022679"/>
    </source>
</evidence>
<dbReference type="AlphaFoldDB" id="A0A9W7GCU8"/>
<keyword evidence="5" id="KW-0808">Transferase</keyword>
<dbReference type="Gene3D" id="1.25.10.10">
    <property type="entry name" value="Leucine-rich Repeat Variant"/>
    <property type="match status" value="1"/>
</dbReference>
<dbReference type="Pfam" id="PF00069">
    <property type="entry name" value="Pkinase"/>
    <property type="match status" value="1"/>
</dbReference>
<comment type="caution">
    <text evidence="16">The sequence shown here is derived from an EMBL/GenBank/DDBJ whole genome shotgun (WGS) entry which is preliminary data.</text>
</comment>
<keyword evidence="17" id="KW-1185">Reference proteome</keyword>
<accession>A0A9W7GCU8</accession>
<dbReference type="GO" id="GO:0005737">
    <property type="term" value="C:cytoplasm"/>
    <property type="evidence" value="ECO:0007669"/>
    <property type="project" value="UniProtKB-ARBA"/>
</dbReference>
<name>A0A9W7GCU8_9STRA</name>
<evidence type="ECO:0000256" key="8">
    <source>
        <dbReference type="ARBA" id="ARBA00022840"/>
    </source>
</evidence>
<dbReference type="SUPFAM" id="SSF56112">
    <property type="entry name" value="Protein kinase-like (PK-like)"/>
    <property type="match status" value="1"/>
</dbReference>
<feature type="domain" description="Protein kinase" evidence="15">
    <location>
        <begin position="4"/>
        <end position="254"/>
    </location>
</feature>
<dbReference type="CDD" id="cd14002">
    <property type="entry name" value="STKc_STK36"/>
    <property type="match status" value="1"/>
</dbReference>
<comment type="subcellular location">
    <subcellularLocation>
        <location evidence="1">Cytoplasm</location>
        <location evidence="1">Cytoskeleton</location>
    </subcellularLocation>
</comment>
<feature type="region of interest" description="Disordered" evidence="14">
    <location>
        <begin position="283"/>
        <end position="363"/>
    </location>
</feature>
<dbReference type="Proteomes" id="UP001165065">
    <property type="component" value="Unassembled WGS sequence"/>
</dbReference>
<dbReference type="FunFam" id="1.10.510.10:FF:000292">
    <property type="entry name" value="Serine/threonine-protein kinase 36"/>
    <property type="match status" value="1"/>
</dbReference>
<dbReference type="SMART" id="SM00185">
    <property type="entry name" value="ARM"/>
    <property type="match status" value="4"/>
</dbReference>
<protein>
    <recommendedName>
        <fullName evidence="2">non-specific serine/threonine protein kinase</fullName>
        <ecNumber evidence="2">2.7.11.1</ecNumber>
    </recommendedName>
    <alternativeName>
        <fullName evidence="12">Fused homolog</fullName>
    </alternativeName>
</protein>
<keyword evidence="4" id="KW-0723">Serine/threonine-protein kinase</keyword>
<evidence type="ECO:0000313" key="16">
    <source>
        <dbReference type="EMBL" id="GMI40472.1"/>
    </source>
</evidence>
<evidence type="ECO:0000313" key="17">
    <source>
        <dbReference type="Proteomes" id="UP001165065"/>
    </source>
</evidence>
<evidence type="ECO:0000256" key="14">
    <source>
        <dbReference type="SAM" id="MobiDB-lite"/>
    </source>
</evidence>
<evidence type="ECO:0000256" key="12">
    <source>
        <dbReference type="ARBA" id="ARBA00075375"/>
    </source>
</evidence>
<keyword evidence="7" id="KW-0418">Kinase</keyword>
<dbReference type="InterPro" id="IPR011989">
    <property type="entry name" value="ARM-like"/>
</dbReference>
<dbReference type="PANTHER" id="PTHR22983">
    <property type="entry name" value="PROTEIN KINASE RELATED"/>
    <property type="match status" value="1"/>
</dbReference>
<dbReference type="InterPro" id="IPR000225">
    <property type="entry name" value="Armadillo"/>
</dbReference>
<dbReference type="PROSITE" id="PS50011">
    <property type="entry name" value="PROTEIN_KINASE_DOM"/>
    <property type="match status" value="1"/>
</dbReference>
<sequence>MEQYRVLERIGEGSFGKVYKGRRVHTGQLCALKFIPKHGKTSKDIRNLRQEISILRNLNHENIILMFDAFETNHEFCVVTEYAQGELFEILQDDQSLPAKTVQSIAYQLVQSLYYLHSHRVIHRDMKPQNILLSANGVVKLCDFGFARTMSSNTIVLTSIKGTPLYMSPELVKEQPYDHTADLWSLGVILYELFVGQPPFYTNSIYSLINLIVKEDVKYPKNMDPQMKSFLSGLLVKDPKRRLNWPHLLHHPYVAQDGMSTSKSNTRKFRGRLESFMGKVEEDRVERRRIRKEGAEKENQLGREAASIKNGVRKSENPHDEEEHDDHHDHEIDRDDSDSSDNVEVVTPRQLQEKQTTQKKKLEDKKYPGDEYFVGLLSKSPAALTTSYQRDSRNFQENCCVDELSLEGVSAAVECIKILSASHEDFNSHTLTPFLRSVLGLFKAKYMNSAAKSVRGEVEKILRWCIEVGGVEEELLGWNDLNNAIRLSTMHKLSGMTKVKFSSSLIAAVCQCVVQEDGDNPGKDEECRKTAVVLLGVICWGWEGGGRGVGKLELAYRRDGGGDEDSSRDSGGRNYKKDVEESMRVFIQGEVLRMVHRFRDDRDCMSSVLRIVLTLGESAVEDKGEWTDWLLSSGTEDGAFVVGLKMLWLVRHGEAEERVYKWCEDAVLKTDDLRVISVACSVVVKCLQVNPALLPKGRLLEKLMLVFGLTTDPGLPLEGMDFGCEPKYFLYDRPLKMLTCLIQAQSKNPSNLSFLINQIKESSIPNVTDLPNNADKLGLAGLISYLEVMHVVRPSRKGEVERVVRLLDSRLMEAAGKLRVKLFSRLLGVIRVCGGLFKDDLKAGAVARVIEIVREEGGGEIQAAGMEHLSRLVVESNEACREFVDNHGVECVKEALSRGGGGDRVTVGCLVALSQVARVSGKWYGKLRETNVVEEVIGLLRHDNVSVRSKACNLVGNMCRHDGSFYNDLGRGGGKGGDGGTIIDALIERCVDVDDKTRKFACFAVGNAAFHSSELYDELRSSVPYLVQGLKDKDDKTRANAAGALGNLVRNSSELCEELVFHGVGRELLELAAREKFSNPRRICLFSLGTLSVYSKCREELVRNNILEVVGKMMEGEGDEVAKKYLERVTTKLRGSCIR</sequence>
<evidence type="ECO:0000256" key="10">
    <source>
        <dbReference type="ARBA" id="ARBA00047899"/>
    </source>
</evidence>
<evidence type="ECO:0000256" key="11">
    <source>
        <dbReference type="ARBA" id="ARBA00048679"/>
    </source>
</evidence>
<dbReference type="InterPro" id="IPR017441">
    <property type="entry name" value="Protein_kinase_ATP_BS"/>
</dbReference>
<keyword evidence="3" id="KW-0963">Cytoplasm</keyword>
<organism evidence="16 17">
    <name type="scientific">Triparma columacea</name>
    <dbReference type="NCBI Taxonomy" id="722753"/>
    <lineage>
        <taxon>Eukaryota</taxon>
        <taxon>Sar</taxon>
        <taxon>Stramenopiles</taxon>
        <taxon>Ochrophyta</taxon>
        <taxon>Bolidophyceae</taxon>
        <taxon>Parmales</taxon>
        <taxon>Triparmaceae</taxon>
        <taxon>Triparma</taxon>
    </lineage>
</organism>
<dbReference type="OrthoDB" id="266718at2759"/>
<dbReference type="PROSITE" id="PS00107">
    <property type="entry name" value="PROTEIN_KINASE_ATP"/>
    <property type="match status" value="1"/>
</dbReference>
<dbReference type="EMBL" id="BRYA01000129">
    <property type="protein sequence ID" value="GMI40472.1"/>
    <property type="molecule type" value="Genomic_DNA"/>
</dbReference>
<comment type="catalytic activity">
    <reaction evidence="11">
        <text>L-seryl-[protein] + ATP = O-phospho-L-seryl-[protein] + ADP + H(+)</text>
        <dbReference type="Rhea" id="RHEA:17989"/>
        <dbReference type="Rhea" id="RHEA-COMP:9863"/>
        <dbReference type="Rhea" id="RHEA-COMP:11604"/>
        <dbReference type="ChEBI" id="CHEBI:15378"/>
        <dbReference type="ChEBI" id="CHEBI:29999"/>
        <dbReference type="ChEBI" id="CHEBI:30616"/>
        <dbReference type="ChEBI" id="CHEBI:83421"/>
        <dbReference type="ChEBI" id="CHEBI:456216"/>
        <dbReference type="EC" id="2.7.11.1"/>
    </reaction>
</comment>
<dbReference type="PROSITE" id="PS00108">
    <property type="entry name" value="PROTEIN_KINASE_ST"/>
    <property type="match status" value="1"/>
</dbReference>
<dbReference type="FunFam" id="3.30.200.20:FF:000042">
    <property type="entry name" value="Aurora kinase A"/>
    <property type="match status" value="1"/>
</dbReference>
<keyword evidence="9" id="KW-0206">Cytoskeleton</keyword>
<dbReference type="InterPro" id="IPR011009">
    <property type="entry name" value="Kinase-like_dom_sf"/>
</dbReference>
<feature type="binding site" evidence="13">
    <location>
        <position position="33"/>
    </location>
    <ligand>
        <name>ATP</name>
        <dbReference type="ChEBI" id="CHEBI:30616"/>
    </ligand>
</feature>
<dbReference type="PANTHER" id="PTHR22983:SF6">
    <property type="entry name" value="SERINE_THREONINE-PROTEIN KINASE 36"/>
    <property type="match status" value="1"/>
</dbReference>